<dbReference type="Pfam" id="PF12796">
    <property type="entry name" value="Ank_2"/>
    <property type="match status" value="1"/>
</dbReference>
<dbReference type="PROSITE" id="PS50088">
    <property type="entry name" value="ANK_REPEAT"/>
    <property type="match status" value="1"/>
</dbReference>
<feature type="transmembrane region" description="Helical" evidence="6">
    <location>
        <begin position="438"/>
        <end position="461"/>
    </location>
</feature>
<dbReference type="InterPro" id="IPR002110">
    <property type="entry name" value="Ankyrin_rpt"/>
</dbReference>
<evidence type="ECO:0000313" key="8">
    <source>
        <dbReference type="Proteomes" id="UP001287356"/>
    </source>
</evidence>
<dbReference type="GO" id="GO:0019706">
    <property type="term" value="F:protein-cysteine S-palmitoyltransferase activity"/>
    <property type="evidence" value="ECO:0007669"/>
    <property type="project" value="UniProtKB-EC"/>
</dbReference>
<dbReference type="Proteomes" id="UP001287356">
    <property type="component" value="Unassembled WGS sequence"/>
</dbReference>
<accession>A0AAE0N0W1</accession>
<comment type="caution">
    <text evidence="7">The sequence shown here is derived from an EMBL/GenBank/DDBJ whole genome shotgun (WGS) entry which is preliminary data.</text>
</comment>
<reference evidence="7" key="2">
    <citation type="submission" date="2023-06" db="EMBL/GenBank/DDBJ databases">
        <authorList>
            <consortium name="Lawrence Berkeley National Laboratory"/>
            <person name="Haridas S."/>
            <person name="Hensen N."/>
            <person name="Bonometti L."/>
            <person name="Westerberg I."/>
            <person name="Brannstrom I.O."/>
            <person name="Guillou S."/>
            <person name="Cros-Aarteil S."/>
            <person name="Calhoun S."/>
            <person name="Kuo A."/>
            <person name="Mondo S."/>
            <person name="Pangilinan J."/>
            <person name="Riley R."/>
            <person name="Labutti K."/>
            <person name="Andreopoulos B."/>
            <person name="Lipzen A."/>
            <person name="Chen C."/>
            <person name="Yanf M."/>
            <person name="Daum C."/>
            <person name="Ng V."/>
            <person name="Clum A."/>
            <person name="Steindorff A."/>
            <person name="Ohm R."/>
            <person name="Martin F."/>
            <person name="Silar P."/>
            <person name="Natvig D."/>
            <person name="Lalanne C."/>
            <person name="Gautier V."/>
            <person name="Ament-Velasquez S.L."/>
            <person name="Kruys A."/>
            <person name="Hutchinson M.I."/>
            <person name="Powell A.J."/>
            <person name="Barry K."/>
            <person name="Miller A.N."/>
            <person name="Grigoriev I.V."/>
            <person name="Debuchy R."/>
            <person name="Gladieux P."/>
            <person name="Thoren M.H."/>
            <person name="Johannesson H."/>
        </authorList>
    </citation>
    <scope>NUCLEOTIDE SEQUENCE</scope>
    <source>
        <strain evidence="7">CBS 958.72</strain>
    </source>
</reference>
<feature type="compositionally biased region" description="Low complexity" evidence="5">
    <location>
        <begin position="74"/>
        <end position="93"/>
    </location>
</feature>
<evidence type="ECO:0000256" key="4">
    <source>
        <dbReference type="PROSITE-ProRule" id="PRU00023"/>
    </source>
</evidence>
<keyword evidence="6" id="KW-0472">Membrane</keyword>
<proteinExistence type="predicted"/>
<evidence type="ECO:0000256" key="5">
    <source>
        <dbReference type="SAM" id="MobiDB-lite"/>
    </source>
</evidence>
<feature type="repeat" description="ANK" evidence="4">
    <location>
        <begin position="172"/>
        <end position="204"/>
    </location>
</feature>
<dbReference type="InterPro" id="IPR036770">
    <property type="entry name" value="Ankyrin_rpt-contain_sf"/>
</dbReference>
<dbReference type="SMART" id="SM00248">
    <property type="entry name" value="ANK"/>
    <property type="match status" value="3"/>
</dbReference>
<evidence type="ECO:0000256" key="6">
    <source>
        <dbReference type="SAM" id="Phobius"/>
    </source>
</evidence>
<feature type="transmembrane region" description="Helical" evidence="6">
    <location>
        <begin position="473"/>
        <end position="492"/>
    </location>
</feature>
<evidence type="ECO:0000256" key="1">
    <source>
        <dbReference type="ARBA" id="ARBA00012210"/>
    </source>
</evidence>
<keyword evidence="6" id="KW-0812">Transmembrane</keyword>
<feature type="region of interest" description="Disordered" evidence="5">
    <location>
        <begin position="70"/>
        <end position="96"/>
    </location>
</feature>
<keyword evidence="3 4" id="KW-0040">ANK repeat</keyword>
<dbReference type="AlphaFoldDB" id="A0AAE0N0W1"/>
<evidence type="ECO:0000256" key="3">
    <source>
        <dbReference type="ARBA" id="ARBA00023043"/>
    </source>
</evidence>
<dbReference type="SUPFAM" id="SSF48403">
    <property type="entry name" value="Ankyrin repeat"/>
    <property type="match status" value="1"/>
</dbReference>
<keyword evidence="2" id="KW-0677">Repeat</keyword>
<keyword evidence="8" id="KW-1185">Reference proteome</keyword>
<feature type="region of interest" description="Disordered" evidence="5">
    <location>
        <begin position="1"/>
        <end position="35"/>
    </location>
</feature>
<protein>
    <recommendedName>
        <fullName evidence="1">protein S-acyltransferase</fullName>
        <ecNumber evidence="1">2.3.1.225</ecNumber>
    </recommendedName>
</protein>
<dbReference type="PANTHER" id="PTHR24161">
    <property type="entry name" value="ANK_REP_REGION DOMAIN-CONTAINING PROTEIN-RELATED"/>
    <property type="match status" value="1"/>
</dbReference>
<dbReference type="EC" id="2.3.1.225" evidence="1"/>
<dbReference type="PANTHER" id="PTHR24161:SF85">
    <property type="entry name" value="PALMITOYLTRANSFERASE HIP14"/>
    <property type="match status" value="1"/>
</dbReference>
<dbReference type="EMBL" id="JAULSN010000009">
    <property type="protein sequence ID" value="KAK3365354.1"/>
    <property type="molecule type" value="Genomic_DNA"/>
</dbReference>
<reference evidence="7" key="1">
    <citation type="journal article" date="2023" name="Mol. Phylogenet. Evol.">
        <title>Genome-scale phylogeny and comparative genomics of the fungal order Sordariales.</title>
        <authorList>
            <person name="Hensen N."/>
            <person name="Bonometti L."/>
            <person name="Westerberg I."/>
            <person name="Brannstrom I.O."/>
            <person name="Guillou S."/>
            <person name="Cros-Aarteil S."/>
            <person name="Calhoun S."/>
            <person name="Haridas S."/>
            <person name="Kuo A."/>
            <person name="Mondo S."/>
            <person name="Pangilinan J."/>
            <person name="Riley R."/>
            <person name="LaButti K."/>
            <person name="Andreopoulos B."/>
            <person name="Lipzen A."/>
            <person name="Chen C."/>
            <person name="Yan M."/>
            <person name="Daum C."/>
            <person name="Ng V."/>
            <person name="Clum A."/>
            <person name="Steindorff A."/>
            <person name="Ohm R.A."/>
            <person name="Martin F."/>
            <person name="Silar P."/>
            <person name="Natvig D.O."/>
            <person name="Lalanne C."/>
            <person name="Gautier V."/>
            <person name="Ament-Velasquez S.L."/>
            <person name="Kruys A."/>
            <person name="Hutchinson M.I."/>
            <person name="Powell A.J."/>
            <person name="Barry K."/>
            <person name="Miller A.N."/>
            <person name="Grigoriev I.V."/>
            <person name="Debuchy R."/>
            <person name="Gladieux P."/>
            <person name="Hiltunen Thoren M."/>
            <person name="Johannesson H."/>
        </authorList>
    </citation>
    <scope>NUCLEOTIDE SEQUENCE</scope>
    <source>
        <strain evidence="7">CBS 958.72</strain>
    </source>
</reference>
<name>A0AAE0N0W1_9PEZI</name>
<feature type="transmembrane region" description="Helical" evidence="6">
    <location>
        <begin position="504"/>
        <end position="525"/>
    </location>
</feature>
<gene>
    <name evidence="7" type="ORF">B0T24DRAFT_713143</name>
</gene>
<evidence type="ECO:0000313" key="7">
    <source>
        <dbReference type="EMBL" id="KAK3365354.1"/>
    </source>
</evidence>
<sequence length="558" mass="60633">MRRDASQPAAAPCLGSLAQRPKGETGGGQAGADSEVVAQLKFGDDETVPTYTETDEGDLVMAAFISDALATSSPGPEGDGANNDNNENGDSSALPERFRNLPLPLTQYPIAGHDWQGAPRVALLSDSSLPTELQTQVQLIEALYHAVRHKNDEVVTALVSRGLVSPDVPDAAGSTPLIAAVAAGNGAMVCTLARLGANVNGYGTYDDGNSPATHLYNYHHFTTLKQLTEQQLMRQRTPLMVAAARGNLALAKLLVQDLGADDALIAPDGQLALRLAADAGHRDVVGFLPVRRGGGWRRWQVTHAVAARRIRRAARNILRFLQFFAWDVPKFVLWTVPKHVIVRPLFKGARYAWKNKQRLAAWAAGQAKALPGRAVRGAKETWRVAKKVPGGVWRVAKAVPGLLRRLFLWLGRVVRRIPAALRKVWAWVSRSAQRLGGAVAGVMLRIAAAAHTAVIAVLNLFRRITLRDVWHGLVGVLRAVFIDFPRAVWGILKAAGHMAVDVFVGLFGFTALVIVAIAQGLWWVVKYVPRQLWKILCSIGSSFAKGWHEVAVWFNPKH</sequence>
<dbReference type="PROSITE" id="PS50297">
    <property type="entry name" value="ANK_REP_REGION"/>
    <property type="match status" value="1"/>
</dbReference>
<keyword evidence="6" id="KW-1133">Transmembrane helix</keyword>
<organism evidence="7 8">
    <name type="scientific">Lasiosphaeria ovina</name>
    <dbReference type="NCBI Taxonomy" id="92902"/>
    <lineage>
        <taxon>Eukaryota</taxon>
        <taxon>Fungi</taxon>
        <taxon>Dikarya</taxon>
        <taxon>Ascomycota</taxon>
        <taxon>Pezizomycotina</taxon>
        <taxon>Sordariomycetes</taxon>
        <taxon>Sordariomycetidae</taxon>
        <taxon>Sordariales</taxon>
        <taxon>Lasiosphaeriaceae</taxon>
        <taxon>Lasiosphaeria</taxon>
    </lineage>
</organism>
<evidence type="ECO:0000256" key="2">
    <source>
        <dbReference type="ARBA" id="ARBA00022737"/>
    </source>
</evidence>
<dbReference type="Gene3D" id="1.25.40.20">
    <property type="entry name" value="Ankyrin repeat-containing domain"/>
    <property type="match status" value="2"/>
</dbReference>